<keyword evidence="2" id="KW-0472">Membrane</keyword>
<dbReference type="SUPFAM" id="SSF57845">
    <property type="entry name" value="B-box zinc-binding domain"/>
    <property type="match status" value="1"/>
</dbReference>
<dbReference type="AlphaFoldDB" id="A0A1Q3BK95"/>
<proteinExistence type="predicted"/>
<dbReference type="GO" id="GO:0008270">
    <property type="term" value="F:zinc ion binding"/>
    <property type="evidence" value="ECO:0007669"/>
    <property type="project" value="UniProtKB-KW"/>
</dbReference>
<reference evidence="5" key="1">
    <citation type="submission" date="2016-04" db="EMBL/GenBank/DDBJ databases">
        <title>Cephalotus genome sequencing.</title>
        <authorList>
            <person name="Fukushima K."/>
            <person name="Hasebe M."/>
            <person name="Fang X."/>
        </authorList>
    </citation>
    <scope>NUCLEOTIDE SEQUENCE [LARGE SCALE GENOMIC DNA]</scope>
    <source>
        <strain evidence="5">cv. St1</strain>
    </source>
</reference>
<keyword evidence="2" id="KW-0812">Transmembrane</keyword>
<dbReference type="PANTHER" id="PTHR31065">
    <property type="entry name" value="PLATZ TRANSCRIPTION FACTOR FAMILY PROTEIN"/>
    <property type="match status" value="1"/>
</dbReference>
<dbReference type="CDD" id="cd19756">
    <property type="entry name" value="Bbox2"/>
    <property type="match status" value="1"/>
</dbReference>
<keyword evidence="1" id="KW-0862">Zinc</keyword>
<evidence type="ECO:0000259" key="3">
    <source>
        <dbReference type="PROSITE" id="PS50119"/>
    </source>
</evidence>
<dbReference type="InterPro" id="IPR000315">
    <property type="entry name" value="Znf_B-box"/>
</dbReference>
<dbReference type="Gene3D" id="3.30.160.60">
    <property type="entry name" value="Classic Zinc Finger"/>
    <property type="match status" value="1"/>
</dbReference>
<feature type="transmembrane region" description="Helical" evidence="2">
    <location>
        <begin position="126"/>
        <end position="145"/>
    </location>
</feature>
<dbReference type="OrthoDB" id="1651905at2759"/>
<evidence type="ECO:0000256" key="2">
    <source>
        <dbReference type="SAM" id="Phobius"/>
    </source>
</evidence>
<dbReference type="Proteomes" id="UP000187406">
    <property type="component" value="Unassembled WGS sequence"/>
</dbReference>
<evidence type="ECO:0000256" key="1">
    <source>
        <dbReference type="PROSITE-ProRule" id="PRU00024"/>
    </source>
</evidence>
<keyword evidence="1" id="KW-0479">Metal-binding</keyword>
<keyword evidence="1" id="KW-0863">Zinc-finger</keyword>
<dbReference type="STRING" id="3775.A0A1Q3BK95"/>
<protein>
    <submittedName>
        <fullName evidence="4">Zf-B_box domain-containing protein</fullName>
    </submittedName>
</protein>
<organism evidence="4 5">
    <name type="scientific">Cephalotus follicularis</name>
    <name type="common">Albany pitcher plant</name>
    <dbReference type="NCBI Taxonomy" id="3775"/>
    <lineage>
        <taxon>Eukaryota</taxon>
        <taxon>Viridiplantae</taxon>
        <taxon>Streptophyta</taxon>
        <taxon>Embryophyta</taxon>
        <taxon>Tracheophyta</taxon>
        <taxon>Spermatophyta</taxon>
        <taxon>Magnoliopsida</taxon>
        <taxon>eudicotyledons</taxon>
        <taxon>Gunneridae</taxon>
        <taxon>Pentapetalae</taxon>
        <taxon>rosids</taxon>
        <taxon>fabids</taxon>
        <taxon>Oxalidales</taxon>
        <taxon>Cephalotaceae</taxon>
        <taxon>Cephalotus</taxon>
    </lineage>
</organism>
<comment type="caution">
    <text evidence="4">The sequence shown here is derived from an EMBL/GenBank/DDBJ whole genome shotgun (WGS) entry which is preliminary data.</text>
</comment>
<dbReference type="Pfam" id="PF00643">
    <property type="entry name" value="zf-B_box"/>
    <property type="match status" value="1"/>
</dbReference>
<dbReference type="PANTHER" id="PTHR31065:SF39">
    <property type="entry name" value="PLATZ TRANSCRIPTION FACTOR FAMILY PROTEIN"/>
    <property type="match status" value="1"/>
</dbReference>
<dbReference type="InParanoid" id="A0A1Q3BK95"/>
<sequence>MKKQKVTPHVLPWLKSFLQAEFYNRCGNHHDNKCNFFCIECMKPICDSCDSKSKQHTGHVSLQVYKASRRTGIRNEIMKNYLNLGDIHPYKINSSPIVYIRPKKEEGVHKCSTESKYCSIECKVRAFSNTVYVIFFYFISFLLRINSLQ</sequence>
<dbReference type="EMBL" id="BDDD01000625">
    <property type="protein sequence ID" value="GAV68262.1"/>
    <property type="molecule type" value="Genomic_DNA"/>
</dbReference>
<name>A0A1Q3BK95_CEPFO</name>
<keyword evidence="5" id="KW-1185">Reference proteome</keyword>
<evidence type="ECO:0000313" key="4">
    <source>
        <dbReference type="EMBL" id="GAV68262.1"/>
    </source>
</evidence>
<evidence type="ECO:0000313" key="5">
    <source>
        <dbReference type="Proteomes" id="UP000187406"/>
    </source>
</evidence>
<keyword evidence="2" id="KW-1133">Transmembrane helix</keyword>
<dbReference type="PROSITE" id="PS50119">
    <property type="entry name" value="ZF_BBOX"/>
    <property type="match status" value="1"/>
</dbReference>
<feature type="domain" description="B box-type" evidence="3">
    <location>
        <begin position="21"/>
        <end position="64"/>
    </location>
</feature>
<accession>A0A1Q3BK95</accession>
<gene>
    <name evidence="4" type="ORF">CFOL_v3_11765</name>
</gene>